<gene>
    <name evidence="4" type="ORF">EZM97_13395</name>
</gene>
<dbReference type="PROSITE" id="PS51186">
    <property type="entry name" value="GNAT"/>
    <property type="match status" value="1"/>
</dbReference>
<name>A0A4R0YPW6_9GAMM</name>
<dbReference type="GO" id="GO:0016747">
    <property type="term" value="F:acyltransferase activity, transferring groups other than amino-acyl groups"/>
    <property type="evidence" value="ECO:0007669"/>
    <property type="project" value="InterPro"/>
</dbReference>
<dbReference type="PANTHER" id="PTHR43877">
    <property type="entry name" value="AMINOALKYLPHOSPHONATE N-ACETYLTRANSFERASE-RELATED-RELATED"/>
    <property type="match status" value="1"/>
</dbReference>
<dbReference type="SUPFAM" id="SSF55729">
    <property type="entry name" value="Acyl-CoA N-acyltransferases (Nat)"/>
    <property type="match status" value="1"/>
</dbReference>
<dbReference type="InterPro" id="IPR016181">
    <property type="entry name" value="Acyl_CoA_acyltransferase"/>
</dbReference>
<dbReference type="Gene3D" id="3.40.630.30">
    <property type="match status" value="1"/>
</dbReference>
<dbReference type="Pfam" id="PF00583">
    <property type="entry name" value="Acetyltransf_1"/>
    <property type="match status" value="1"/>
</dbReference>
<comment type="caution">
    <text evidence="4">The sequence shown here is derived from an EMBL/GenBank/DDBJ whole genome shotgun (WGS) entry which is preliminary data.</text>
</comment>
<dbReference type="CDD" id="cd04301">
    <property type="entry name" value="NAT_SF"/>
    <property type="match status" value="1"/>
</dbReference>
<dbReference type="AlphaFoldDB" id="A0A4R0YPW6"/>
<sequence>MARIRLAGQADAGILTDLRCMFLEELGQQLHDGFADTLRSWIEEALQDGRLLVWLAEVDGRVAGCTAVNPYPHMPSPHFPRGVGWYVLNVYVKPAHRRIGIAQALLASVGAAAREQGVDAMNLHTTASAHGLYERFGFRTAVDAMNMPLA</sequence>
<reference evidence="4 5" key="1">
    <citation type="submission" date="2019-02" db="EMBL/GenBank/DDBJ databases">
        <title>Dyella amyloliquefaciens sp. nov., isolated from forest soil.</title>
        <authorList>
            <person name="Gao Z.-H."/>
            <person name="Qiu L.-H."/>
        </authorList>
    </citation>
    <scope>NUCLEOTIDE SEQUENCE [LARGE SCALE GENOMIC DNA]</scope>
    <source>
        <strain evidence="4 5">KACC 12747</strain>
    </source>
</reference>
<evidence type="ECO:0000259" key="3">
    <source>
        <dbReference type="PROSITE" id="PS51186"/>
    </source>
</evidence>
<dbReference type="InterPro" id="IPR000182">
    <property type="entry name" value="GNAT_dom"/>
</dbReference>
<evidence type="ECO:0000313" key="5">
    <source>
        <dbReference type="Proteomes" id="UP000291822"/>
    </source>
</evidence>
<dbReference type="RefSeq" id="WP_131407470.1">
    <property type="nucleotide sequence ID" value="NZ_SJTG01000002.1"/>
</dbReference>
<dbReference type="InterPro" id="IPR050832">
    <property type="entry name" value="Bact_Acetyltransf"/>
</dbReference>
<organism evidence="4 5">
    <name type="scientific">Dyella soli</name>
    <dbReference type="NCBI Taxonomy" id="522319"/>
    <lineage>
        <taxon>Bacteria</taxon>
        <taxon>Pseudomonadati</taxon>
        <taxon>Pseudomonadota</taxon>
        <taxon>Gammaproteobacteria</taxon>
        <taxon>Lysobacterales</taxon>
        <taxon>Rhodanobacteraceae</taxon>
        <taxon>Dyella</taxon>
    </lineage>
</organism>
<evidence type="ECO:0000256" key="1">
    <source>
        <dbReference type="ARBA" id="ARBA00022679"/>
    </source>
</evidence>
<dbReference type="EMBL" id="SJTG01000002">
    <property type="protein sequence ID" value="TCI09935.1"/>
    <property type="molecule type" value="Genomic_DNA"/>
</dbReference>
<evidence type="ECO:0000313" key="4">
    <source>
        <dbReference type="EMBL" id="TCI09935.1"/>
    </source>
</evidence>
<keyword evidence="5" id="KW-1185">Reference proteome</keyword>
<dbReference type="Proteomes" id="UP000291822">
    <property type="component" value="Unassembled WGS sequence"/>
</dbReference>
<accession>A0A4R0YPW6</accession>
<keyword evidence="2" id="KW-0012">Acyltransferase</keyword>
<protein>
    <submittedName>
        <fullName evidence="4">N-acetyltransferase</fullName>
    </submittedName>
</protein>
<feature type="domain" description="N-acetyltransferase" evidence="3">
    <location>
        <begin position="2"/>
        <end position="150"/>
    </location>
</feature>
<keyword evidence="1 4" id="KW-0808">Transferase</keyword>
<proteinExistence type="predicted"/>
<evidence type="ECO:0000256" key="2">
    <source>
        <dbReference type="ARBA" id="ARBA00023315"/>
    </source>
</evidence>